<evidence type="ECO:0000259" key="1">
    <source>
        <dbReference type="Pfam" id="PF01323"/>
    </source>
</evidence>
<dbReference type="Pfam" id="PF01323">
    <property type="entry name" value="DSBA"/>
    <property type="match status" value="1"/>
</dbReference>
<feature type="domain" description="DSBA-like thioredoxin" evidence="1">
    <location>
        <begin position="10"/>
        <end position="200"/>
    </location>
</feature>
<dbReference type="InterPro" id="IPR001853">
    <property type="entry name" value="DSBA-like_thioredoxin_dom"/>
</dbReference>
<dbReference type="AlphaFoldDB" id="A0A5P2AMY6"/>
<evidence type="ECO:0000313" key="3">
    <source>
        <dbReference type="Proteomes" id="UP000324106"/>
    </source>
</evidence>
<dbReference type="Proteomes" id="UP000324106">
    <property type="component" value="Chromosome"/>
</dbReference>
<evidence type="ECO:0000313" key="2">
    <source>
        <dbReference type="EMBL" id="QES19366.1"/>
    </source>
</evidence>
<proteinExistence type="predicted"/>
<gene>
    <name evidence="2" type="ORF">DEJ46_09900</name>
</gene>
<dbReference type="RefSeq" id="WP_150265287.1">
    <property type="nucleotide sequence ID" value="NZ_CP029194.1"/>
</dbReference>
<dbReference type="GO" id="GO:0016491">
    <property type="term" value="F:oxidoreductase activity"/>
    <property type="evidence" value="ECO:0007669"/>
    <property type="project" value="InterPro"/>
</dbReference>
<name>A0A5P2AMY6_STRVZ</name>
<dbReference type="CDD" id="cd03024">
    <property type="entry name" value="DsbA_FrnE"/>
    <property type="match status" value="1"/>
</dbReference>
<dbReference type="OrthoDB" id="9799122at2"/>
<organism evidence="2 3">
    <name type="scientific">Streptomyces venezuelae</name>
    <dbReference type="NCBI Taxonomy" id="54571"/>
    <lineage>
        <taxon>Bacteria</taxon>
        <taxon>Bacillati</taxon>
        <taxon>Actinomycetota</taxon>
        <taxon>Actinomycetes</taxon>
        <taxon>Kitasatosporales</taxon>
        <taxon>Streptomycetaceae</taxon>
        <taxon>Streptomyces</taxon>
    </lineage>
</organism>
<dbReference type="InterPro" id="IPR036249">
    <property type="entry name" value="Thioredoxin-like_sf"/>
</dbReference>
<accession>A0A5P2AMY6</accession>
<protein>
    <submittedName>
        <fullName evidence="2">DsbA family oxidoreductase</fullName>
    </submittedName>
</protein>
<dbReference type="SUPFAM" id="SSF52833">
    <property type="entry name" value="Thioredoxin-like"/>
    <property type="match status" value="1"/>
</dbReference>
<dbReference type="PANTHER" id="PTHR13887">
    <property type="entry name" value="GLUTATHIONE S-TRANSFERASE KAPPA"/>
    <property type="match status" value="1"/>
</dbReference>
<reference evidence="2 3" key="1">
    <citation type="submission" date="2018-05" db="EMBL/GenBank/DDBJ databases">
        <title>Streptomyces venezuelae.</title>
        <authorList>
            <person name="Kim W."/>
            <person name="Lee N."/>
            <person name="Cho B.-K."/>
        </authorList>
    </citation>
    <scope>NUCLEOTIDE SEQUENCE [LARGE SCALE GENOMIC DNA]</scope>
    <source>
        <strain evidence="2 3">ATCC 15068</strain>
    </source>
</reference>
<dbReference type="EMBL" id="CP029194">
    <property type="protein sequence ID" value="QES19366.1"/>
    <property type="molecule type" value="Genomic_DNA"/>
</dbReference>
<dbReference type="PANTHER" id="PTHR13887:SF41">
    <property type="entry name" value="THIOREDOXIN SUPERFAMILY PROTEIN"/>
    <property type="match status" value="1"/>
</dbReference>
<dbReference type="Gene3D" id="3.40.30.10">
    <property type="entry name" value="Glutaredoxin"/>
    <property type="match status" value="1"/>
</dbReference>
<sequence>MPAQPQPVRIEMVLDVICAASYIGYTRLAKAVAKHRASGGDVEFTFSPFQLAPEATGEGEPLLDALREVFGEEAAAHTTQVAADAVRDGLELNYDRAIATSTFGAHHLIAVASGQGKGEEAVERLFRAHFTDGLNIGDPAVLAALAEELGVIVREPAGAALQAELDRVRRLGVRGVPVFAFSAGPTVTGTQSEDFFRQILVKSSNSSVN</sequence>